<dbReference type="PANTHER" id="PTHR43433">
    <property type="entry name" value="HYDROLASE, ALPHA/BETA FOLD FAMILY PROTEIN"/>
    <property type="match status" value="1"/>
</dbReference>
<evidence type="ECO:0000313" key="3">
    <source>
        <dbReference type="Proteomes" id="UP001160625"/>
    </source>
</evidence>
<dbReference type="SUPFAM" id="SSF53474">
    <property type="entry name" value="alpha/beta-Hydrolases"/>
    <property type="match status" value="1"/>
</dbReference>
<dbReference type="InterPro" id="IPR029058">
    <property type="entry name" value="AB_hydrolase_fold"/>
</dbReference>
<dbReference type="GO" id="GO:0016787">
    <property type="term" value="F:hydrolase activity"/>
    <property type="evidence" value="ECO:0007669"/>
    <property type="project" value="UniProtKB-KW"/>
</dbReference>
<dbReference type="Pfam" id="PF00561">
    <property type="entry name" value="Abhydrolase_1"/>
    <property type="match status" value="1"/>
</dbReference>
<dbReference type="PANTHER" id="PTHR43433:SF10">
    <property type="entry name" value="AB HYDROLASE-1 DOMAIN-CONTAINING PROTEIN"/>
    <property type="match status" value="1"/>
</dbReference>
<feature type="domain" description="AB hydrolase-1" evidence="1">
    <location>
        <begin position="21"/>
        <end position="245"/>
    </location>
</feature>
<evidence type="ECO:0000313" key="2">
    <source>
        <dbReference type="EMBL" id="MDH7639090.1"/>
    </source>
</evidence>
<dbReference type="InterPro" id="IPR000073">
    <property type="entry name" value="AB_hydrolase_1"/>
</dbReference>
<keyword evidence="3" id="KW-1185">Reference proteome</keyword>
<dbReference type="Gene3D" id="3.40.50.1820">
    <property type="entry name" value="alpha/beta hydrolase"/>
    <property type="match status" value="1"/>
</dbReference>
<comment type="caution">
    <text evidence="2">The sequence shown here is derived from an EMBL/GenBank/DDBJ whole genome shotgun (WGS) entry which is preliminary data.</text>
</comment>
<proteinExistence type="predicted"/>
<dbReference type="RefSeq" id="WP_281044356.1">
    <property type="nucleotide sequence ID" value="NZ_JARYGZ010000001.1"/>
</dbReference>
<reference evidence="2" key="1">
    <citation type="submission" date="2023-04" db="EMBL/GenBank/DDBJ databases">
        <title>Sphingomonas sp. MAHUQ-71 isolated from rice field.</title>
        <authorList>
            <person name="Huq M.A."/>
        </authorList>
    </citation>
    <scope>NUCLEOTIDE SEQUENCE</scope>
    <source>
        <strain evidence="2">MAHUQ-71</strain>
    </source>
</reference>
<protein>
    <submittedName>
        <fullName evidence="2">Alpha/beta hydrolase</fullName>
    </submittedName>
</protein>
<dbReference type="EMBL" id="JARYGZ010000001">
    <property type="protein sequence ID" value="MDH7639090.1"/>
    <property type="molecule type" value="Genomic_DNA"/>
</dbReference>
<evidence type="ECO:0000259" key="1">
    <source>
        <dbReference type="Pfam" id="PF00561"/>
    </source>
</evidence>
<keyword evidence="2" id="KW-0378">Hydrolase</keyword>
<dbReference type="InterPro" id="IPR050471">
    <property type="entry name" value="AB_hydrolase"/>
</dbReference>
<dbReference type="PRINTS" id="PR00111">
    <property type="entry name" value="ABHYDROLASE"/>
</dbReference>
<sequence>MPFVQSGNARIHWRSEGKGTPVLLIMGHLYSSAMWYPLLPELAKNHRVITFDNRGTGQSDTTGDVTIEQMTADALAVLDAAGEAKAHIYGVSMGGGIAGEFGMAHPDRCLSVTLGCTMLKQTRAGHGKQRAPWIYRLPRWLVRWMLRRNAKPEVYGSAAPRDAALHDMAMLAKDRFTMKGVREQNLAMTRYTTTRERARARLTMPVLVLHGDEDPLVDVKYGRELHEIVPHSELVVYPGAGHNFLVASGGKSNHDFIDFVERIDAQQSAAA</sequence>
<name>A0ABT6N1B3_9SPHN</name>
<gene>
    <name evidence="2" type="ORF">QGN17_10145</name>
</gene>
<dbReference type="Proteomes" id="UP001160625">
    <property type="component" value="Unassembled WGS sequence"/>
</dbReference>
<organism evidence="2 3">
    <name type="scientific">Sphingomonas oryzagri</name>
    <dbReference type="NCBI Taxonomy" id="3042314"/>
    <lineage>
        <taxon>Bacteria</taxon>
        <taxon>Pseudomonadati</taxon>
        <taxon>Pseudomonadota</taxon>
        <taxon>Alphaproteobacteria</taxon>
        <taxon>Sphingomonadales</taxon>
        <taxon>Sphingomonadaceae</taxon>
        <taxon>Sphingomonas</taxon>
    </lineage>
</organism>
<accession>A0ABT6N1B3</accession>